<reference evidence="2" key="1">
    <citation type="journal article" date="2023" name="Science">
        <title>Genome structures resolve the early diversification of teleost fishes.</title>
        <authorList>
            <person name="Parey E."/>
            <person name="Louis A."/>
            <person name="Montfort J."/>
            <person name="Bouchez O."/>
            <person name="Roques C."/>
            <person name="Iampietro C."/>
            <person name="Lluch J."/>
            <person name="Castinel A."/>
            <person name="Donnadieu C."/>
            <person name="Desvignes T."/>
            <person name="Floi Bucao C."/>
            <person name="Jouanno E."/>
            <person name="Wen M."/>
            <person name="Mejri S."/>
            <person name="Dirks R."/>
            <person name="Jansen H."/>
            <person name="Henkel C."/>
            <person name="Chen W.J."/>
            <person name="Zahm M."/>
            <person name="Cabau C."/>
            <person name="Klopp C."/>
            <person name="Thompson A.W."/>
            <person name="Robinson-Rechavi M."/>
            <person name="Braasch I."/>
            <person name="Lecointre G."/>
            <person name="Bobe J."/>
            <person name="Postlethwait J.H."/>
            <person name="Berthelot C."/>
            <person name="Roest Crollius H."/>
            <person name="Guiguen Y."/>
        </authorList>
    </citation>
    <scope>NUCLEOTIDE SEQUENCE</scope>
    <source>
        <strain evidence="2">WJC10195</strain>
    </source>
</reference>
<gene>
    <name evidence="2" type="ORF">SKAU_G00158340</name>
</gene>
<dbReference type="Proteomes" id="UP001152622">
    <property type="component" value="Chromosome 5"/>
</dbReference>
<organism evidence="2 3">
    <name type="scientific">Synaphobranchus kaupii</name>
    <name type="common">Kaup's arrowtooth eel</name>
    <dbReference type="NCBI Taxonomy" id="118154"/>
    <lineage>
        <taxon>Eukaryota</taxon>
        <taxon>Metazoa</taxon>
        <taxon>Chordata</taxon>
        <taxon>Craniata</taxon>
        <taxon>Vertebrata</taxon>
        <taxon>Euteleostomi</taxon>
        <taxon>Actinopterygii</taxon>
        <taxon>Neopterygii</taxon>
        <taxon>Teleostei</taxon>
        <taxon>Anguilliformes</taxon>
        <taxon>Synaphobranchidae</taxon>
        <taxon>Synaphobranchus</taxon>
    </lineage>
</organism>
<accession>A0A9Q1IXD2</accession>
<evidence type="ECO:0000256" key="1">
    <source>
        <dbReference type="SAM" id="MobiDB-lite"/>
    </source>
</evidence>
<proteinExistence type="predicted"/>
<feature type="region of interest" description="Disordered" evidence="1">
    <location>
        <begin position="63"/>
        <end position="100"/>
    </location>
</feature>
<dbReference type="AlphaFoldDB" id="A0A9Q1IXD2"/>
<feature type="region of interest" description="Disordered" evidence="1">
    <location>
        <begin position="120"/>
        <end position="139"/>
    </location>
</feature>
<evidence type="ECO:0000313" key="2">
    <source>
        <dbReference type="EMBL" id="KAJ8359309.1"/>
    </source>
</evidence>
<keyword evidence="3" id="KW-1185">Reference proteome</keyword>
<evidence type="ECO:0000313" key="3">
    <source>
        <dbReference type="Proteomes" id="UP001152622"/>
    </source>
</evidence>
<feature type="compositionally biased region" description="Low complexity" evidence="1">
    <location>
        <begin position="79"/>
        <end position="99"/>
    </location>
</feature>
<protein>
    <submittedName>
        <fullName evidence="2">Uncharacterized protein</fullName>
    </submittedName>
</protein>
<name>A0A9Q1IXD2_SYNKA</name>
<comment type="caution">
    <text evidence="2">The sequence shown here is derived from an EMBL/GenBank/DDBJ whole genome shotgun (WGS) entry which is preliminary data.</text>
</comment>
<sequence length="139" mass="14023">MVYGVWIAGTGQDTLHEAAFATAATGGKSPARFSLQLRNTELFTALTPAAACRPCVISRAGKGQNPIATAAGSTPGPPDIDGAGAAGASAPRALSLAPPDCHSSPLMDGLHSAWIPFKSGAFSRPGIPSPRRSRQASDG</sequence>
<dbReference type="EMBL" id="JAINUF010000005">
    <property type="protein sequence ID" value="KAJ8359309.1"/>
    <property type="molecule type" value="Genomic_DNA"/>
</dbReference>